<sequence length="456" mass="47395">MEAKKAAREAARKRLDERRQAMRAGEAAATGATGAGLASNPPRASLAPLAQDSDEEASTSWVSDGYTYTDGESDDPPAAAPPRLIVPGRGGAGEMEDADSDDTAAAGVRASGAPPSGRLPPLPAGGASGSEADGLGQTGGRRVLEPIRVGGGADDNALVLDPDDVVDAEPEANISVVRASGVYSGARAAPVGTYYRQTAKGAFTKTKDGPSGGDAGFGGGDGDAADSDTAASAQRRRNAILATTLAQSVVDSWAKLVSALFVFCQGCAAGLAITVFILSYVVTDRDNVAFLRVFSPMARSVQGLFFFFLSLAFLGAVDKYAKDKMGRWYGSWSRQGVDLLALALYALALFFTSLASSTSDVMYYAHERIPGWFEAPGAITSSFDSTLTQWHAYNNIRIWATIIAWAVLSLETTPYNINDSNYALHLRATGAQGVHAPAVPGQGAGPRGRVGIVSTE</sequence>
<evidence type="ECO:0000256" key="4">
    <source>
        <dbReference type="ARBA" id="ARBA00022692"/>
    </source>
</evidence>
<keyword evidence="4 12" id="KW-0812">Transmembrane</keyword>
<keyword evidence="14" id="KW-1185">Reference proteome</keyword>
<feature type="compositionally biased region" description="Low complexity" evidence="11">
    <location>
        <begin position="24"/>
        <end position="38"/>
    </location>
</feature>
<comment type="similarity">
    <text evidence="3">Belongs to the TMEM237 family.</text>
</comment>
<evidence type="ECO:0000256" key="10">
    <source>
        <dbReference type="ARBA" id="ARBA00025631"/>
    </source>
</evidence>
<evidence type="ECO:0008006" key="15">
    <source>
        <dbReference type="Google" id="ProtNLM"/>
    </source>
</evidence>
<dbReference type="GO" id="GO:0016020">
    <property type="term" value="C:membrane"/>
    <property type="evidence" value="ECO:0007669"/>
    <property type="project" value="UniProtKB-SubCell"/>
</dbReference>
<evidence type="ECO:0000256" key="2">
    <source>
        <dbReference type="ARBA" id="ARBA00004141"/>
    </source>
</evidence>
<comment type="subcellular location">
    <subcellularLocation>
        <location evidence="1">Cell projection</location>
        <location evidence="1">Cilium</location>
    </subcellularLocation>
    <subcellularLocation>
        <location evidence="2">Membrane</location>
        <topology evidence="2">Multi-pass membrane protein</topology>
    </subcellularLocation>
</comment>
<dbReference type="EMBL" id="GL349439">
    <property type="protein sequence ID" value="KNC55573.1"/>
    <property type="molecule type" value="Genomic_DNA"/>
</dbReference>
<evidence type="ECO:0000313" key="13">
    <source>
        <dbReference type="EMBL" id="KNC55573.1"/>
    </source>
</evidence>
<dbReference type="GO" id="GO:0035869">
    <property type="term" value="C:ciliary transition zone"/>
    <property type="evidence" value="ECO:0007669"/>
    <property type="project" value="TreeGrafter"/>
</dbReference>
<reference evidence="13 14" key="1">
    <citation type="submission" date="2010-05" db="EMBL/GenBank/DDBJ databases">
        <title>The Genome Sequence of Thecamonas trahens ATCC 50062.</title>
        <authorList>
            <consortium name="The Broad Institute Genome Sequencing Platform"/>
            <person name="Russ C."/>
            <person name="Cuomo C."/>
            <person name="Shea T."/>
            <person name="Young S.K."/>
            <person name="Zeng Q."/>
            <person name="Koehrsen M."/>
            <person name="Haas B."/>
            <person name="Borodovsky M."/>
            <person name="Guigo R."/>
            <person name="Alvarado L."/>
            <person name="Berlin A."/>
            <person name="Bochicchio J."/>
            <person name="Borenstein D."/>
            <person name="Chapman S."/>
            <person name="Chen Z."/>
            <person name="Freedman E."/>
            <person name="Gellesch M."/>
            <person name="Goldberg J."/>
            <person name="Griggs A."/>
            <person name="Gujja S."/>
            <person name="Heilman E."/>
            <person name="Heiman D."/>
            <person name="Hepburn T."/>
            <person name="Howarth C."/>
            <person name="Jen D."/>
            <person name="Larson L."/>
            <person name="Mehta T."/>
            <person name="Park D."/>
            <person name="Pearson M."/>
            <person name="Roberts A."/>
            <person name="Saif S."/>
            <person name="Shenoy N."/>
            <person name="Sisk P."/>
            <person name="Stolte C."/>
            <person name="Sykes S."/>
            <person name="Thomson T."/>
            <person name="Walk T."/>
            <person name="White J."/>
            <person name="Yandava C."/>
            <person name="Burger G."/>
            <person name="Gray M.W."/>
            <person name="Holland P.W.H."/>
            <person name="King N."/>
            <person name="Lang F.B.F."/>
            <person name="Roger A.J."/>
            <person name="Ruiz-Trillo I."/>
            <person name="Lander E."/>
            <person name="Nusbaum C."/>
        </authorList>
    </citation>
    <scope>NUCLEOTIDE SEQUENCE [LARGE SCALE GENOMIC DNA]</scope>
    <source>
        <strain evidence="13 14">ATCC 50062</strain>
    </source>
</reference>
<dbReference type="eggNOG" id="ENOG502SEKK">
    <property type="taxonomic scope" value="Eukaryota"/>
</dbReference>
<evidence type="ECO:0000256" key="6">
    <source>
        <dbReference type="ARBA" id="ARBA00022989"/>
    </source>
</evidence>
<dbReference type="STRING" id="461836.A0A0L0DVN6"/>
<name>A0A0L0DVN6_THETB</name>
<keyword evidence="6 12" id="KW-1133">Transmembrane helix</keyword>
<feature type="compositionally biased region" description="Basic and acidic residues" evidence="11">
    <location>
        <begin position="1"/>
        <end position="20"/>
    </location>
</feature>
<feature type="transmembrane region" description="Helical" evidence="12">
    <location>
        <begin position="301"/>
        <end position="317"/>
    </location>
</feature>
<feature type="transmembrane region" description="Helical" evidence="12">
    <location>
        <begin position="337"/>
        <end position="355"/>
    </location>
</feature>
<dbReference type="Pfam" id="PF15383">
    <property type="entry name" value="TMEM237"/>
    <property type="match status" value="1"/>
</dbReference>
<feature type="compositionally biased region" description="Gly residues" evidence="11">
    <location>
        <begin position="210"/>
        <end position="222"/>
    </location>
</feature>
<proteinExistence type="inferred from homology"/>
<dbReference type="GeneID" id="25561564"/>
<organism evidence="13 14">
    <name type="scientific">Thecamonas trahens ATCC 50062</name>
    <dbReference type="NCBI Taxonomy" id="461836"/>
    <lineage>
        <taxon>Eukaryota</taxon>
        <taxon>Apusozoa</taxon>
        <taxon>Apusomonadida</taxon>
        <taxon>Apusomonadidae</taxon>
        <taxon>Thecamonas</taxon>
    </lineage>
</organism>
<evidence type="ECO:0000313" key="14">
    <source>
        <dbReference type="Proteomes" id="UP000054408"/>
    </source>
</evidence>
<evidence type="ECO:0000256" key="8">
    <source>
        <dbReference type="ARBA" id="ARBA00023136"/>
    </source>
</evidence>
<evidence type="ECO:0000256" key="5">
    <source>
        <dbReference type="ARBA" id="ARBA00022794"/>
    </source>
</evidence>
<dbReference type="GO" id="GO:0060271">
    <property type="term" value="P:cilium assembly"/>
    <property type="evidence" value="ECO:0007669"/>
    <property type="project" value="TreeGrafter"/>
</dbReference>
<evidence type="ECO:0000256" key="9">
    <source>
        <dbReference type="ARBA" id="ARBA00023273"/>
    </source>
</evidence>
<dbReference type="AlphaFoldDB" id="A0A0L0DVN6"/>
<feature type="transmembrane region" description="Helical" evidence="12">
    <location>
        <begin position="256"/>
        <end position="281"/>
    </location>
</feature>
<protein>
    <recommendedName>
        <fullName evidence="15">Transmembrane protein</fullName>
    </recommendedName>
</protein>
<dbReference type="RefSeq" id="XP_013761347.1">
    <property type="nucleotide sequence ID" value="XM_013905893.1"/>
</dbReference>
<comment type="function">
    <text evidence="10">Component of the transition zone in primary cilia. Required for ciliogenesis.</text>
</comment>
<keyword evidence="5" id="KW-0970">Cilium biogenesis/degradation</keyword>
<evidence type="ECO:0000256" key="1">
    <source>
        <dbReference type="ARBA" id="ARBA00004138"/>
    </source>
</evidence>
<dbReference type="InterPro" id="IPR029409">
    <property type="entry name" value="TMEM237"/>
</dbReference>
<feature type="region of interest" description="Disordered" evidence="11">
    <location>
        <begin position="203"/>
        <end position="229"/>
    </location>
</feature>
<evidence type="ECO:0000256" key="7">
    <source>
        <dbReference type="ARBA" id="ARBA00023069"/>
    </source>
</evidence>
<dbReference type="Proteomes" id="UP000054408">
    <property type="component" value="Unassembled WGS sequence"/>
</dbReference>
<feature type="region of interest" description="Disordered" evidence="11">
    <location>
        <begin position="1"/>
        <end position="140"/>
    </location>
</feature>
<evidence type="ECO:0000256" key="11">
    <source>
        <dbReference type="SAM" id="MobiDB-lite"/>
    </source>
</evidence>
<evidence type="ECO:0000256" key="3">
    <source>
        <dbReference type="ARBA" id="ARBA00008783"/>
    </source>
</evidence>
<dbReference type="PANTHER" id="PTHR28388">
    <property type="entry name" value="TRANSMEMBRANE PROTEIN 237"/>
    <property type="match status" value="1"/>
</dbReference>
<keyword evidence="8 12" id="KW-0472">Membrane</keyword>
<keyword evidence="7" id="KW-0969">Cilium</keyword>
<gene>
    <name evidence="13" type="ORF">AMSG_01837</name>
</gene>
<evidence type="ECO:0000256" key="12">
    <source>
        <dbReference type="SAM" id="Phobius"/>
    </source>
</evidence>
<keyword evidence="9" id="KW-0966">Cell projection</keyword>
<dbReference type="PANTHER" id="PTHR28388:SF1">
    <property type="entry name" value="TRANSMEMBRANE PROTEIN 237"/>
    <property type="match status" value="1"/>
</dbReference>
<accession>A0A0L0DVN6</accession>
<feature type="region of interest" description="Disordered" evidence="11">
    <location>
        <begin position="437"/>
        <end position="456"/>
    </location>
</feature>